<keyword evidence="3" id="KW-1003">Cell membrane</keyword>
<evidence type="ECO:0000256" key="4">
    <source>
        <dbReference type="ARBA" id="ARBA00022519"/>
    </source>
</evidence>
<proteinExistence type="inferred from homology"/>
<organism evidence="11 12">
    <name type="scientific">Pseudorhizobium banfieldiae</name>
    <dbReference type="NCBI Taxonomy" id="1125847"/>
    <lineage>
        <taxon>Bacteria</taxon>
        <taxon>Pseudomonadati</taxon>
        <taxon>Pseudomonadota</taxon>
        <taxon>Alphaproteobacteria</taxon>
        <taxon>Hyphomicrobiales</taxon>
        <taxon>Rhizobiaceae</taxon>
        <taxon>Rhizobium/Agrobacterium group</taxon>
        <taxon>Pseudorhizobium</taxon>
    </lineage>
</organism>
<evidence type="ECO:0000259" key="10">
    <source>
        <dbReference type="Pfam" id="PF04290"/>
    </source>
</evidence>
<dbReference type="Pfam" id="PF04290">
    <property type="entry name" value="DctQ"/>
    <property type="match status" value="1"/>
</dbReference>
<keyword evidence="5 9" id="KW-0812">Transmembrane</keyword>
<dbReference type="PANTHER" id="PTHR35011:SF2">
    <property type="entry name" value="2,3-DIKETO-L-GULONATE TRAP TRANSPORTER SMALL PERMEASE PROTEIN YIAM"/>
    <property type="match status" value="1"/>
</dbReference>
<evidence type="ECO:0000256" key="1">
    <source>
        <dbReference type="ARBA" id="ARBA00004429"/>
    </source>
</evidence>
<evidence type="ECO:0000256" key="7">
    <source>
        <dbReference type="ARBA" id="ARBA00023136"/>
    </source>
</evidence>
<feature type="domain" description="Tripartite ATP-independent periplasmic transporters DctQ component" evidence="10">
    <location>
        <begin position="23"/>
        <end position="149"/>
    </location>
</feature>
<feature type="transmembrane region" description="Helical" evidence="9">
    <location>
        <begin position="47"/>
        <end position="65"/>
    </location>
</feature>
<dbReference type="EMBL" id="FO082820">
    <property type="protein sequence ID" value="CCF21820.1"/>
    <property type="molecule type" value="Genomic_DNA"/>
</dbReference>
<gene>
    <name evidence="11" type="ORF">NT26_4098</name>
</gene>
<dbReference type="STRING" id="1125847.NT26_4098"/>
<keyword evidence="7 9" id="KW-0472">Membrane</keyword>
<feature type="transmembrane region" description="Helical" evidence="9">
    <location>
        <begin position="12"/>
        <end position="32"/>
    </location>
</feature>
<evidence type="ECO:0000256" key="2">
    <source>
        <dbReference type="ARBA" id="ARBA00022448"/>
    </source>
</evidence>
<keyword evidence="4 9" id="KW-0997">Cell inner membrane</keyword>
<keyword evidence="6 9" id="KW-1133">Transmembrane helix</keyword>
<dbReference type="GO" id="GO:0015740">
    <property type="term" value="P:C4-dicarboxylate transport"/>
    <property type="evidence" value="ECO:0007669"/>
    <property type="project" value="TreeGrafter"/>
</dbReference>
<dbReference type="PANTHER" id="PTHR35011">
    <property type="entry name" value="2,3-DIKETO-L-GULONATE TRAP TRANSPORTER SMALL PERMEASE PROTEIN YIAM"/>
    <property type="match status" value="1"/>
</dbReference>
<dbReference type="AlphaFoldDB" id="L0NL74"/>
<name>L0NL74_9HYPH</name>
<keyword evidence="12" id="KW-1185">Reference proteome</keyword>
<dbReference type="KEGG" id="rht:NT26_4098"/>
<evidence type="ECO:0000256" key="6">
    <source>
        <dbReference type="ARBA" id="ARBA00022989"/>
    </source>
</evidence>
<feature type="transmembrane region" description="Helical" evidence="9">
    <location>
        <begin position="127"/>
        <end position="144"/>
    </location>
</feature>
<dbReference type="GO" id="GO:0022857">
    <property type="term" value="F:transmembrane transporter activity"/>
    <property type="evidence" value="ECO:0007669"/>
    <property type="project" value="UniProtKB-UniRule"/>
</dbReference>
<sequence length="163" mass="18354">MIRLMSIVDRLVETIVIVTFAAMIAVGTAQVFNRYFLNVSLSWSEEFQRYGQIWLVFLAIPVAYRRGMHMGIAGLRNVLSESGRRWFVRFIDLCWIGLGIAIALGTYQFMGLLRTQRSAGLGLPMNWVYMGILMGAAYMVLIGIRRITASFAGHQVIDTLGEP</sequence>
<keyword evidence="2 9" id="KW-0813">Transport</keyword>
<comment type="function">
    <text evidence="9">Part of the tripartite ATP-independent periplasmic (TRAP) transport system.</text>
</comment>
<evidence type="ECO:0000313" key="11">
    <source>
        <dbReference type="EMBL" id="CCF21820.1"/>
    </source>
</evidence>
<evidence type="ECO:0000256" key="9">
    <source>
        <dbReference type="RuleBase" id="RU369079"/>
    </source>
</evidence>
<comment type="similarity">
    <text evidence="8 9">Belongs to the TRAP transporter small permease family.</text>
</comment>
<comment type="subcellular location">
    <subcellularLocation>
        <location evidence="1 9">Cell inner membrane</location>
        <topology evidence="1 9">Multi-pass membrane protein</topology>
    </subcellularLocation>
</comment>
<comment type="subunit">
    <text evidence="9">The complex comprises the extracytoplasmic solute receptor protein and the two transmembrane proteins.</text>
</comment>
<evidence type="ECO:0000256" key="8">
    <source>
        <dbReference type="ARBA" id="ARBA00038436"/>
    </source>
</evidence>
<reference evidence="11 12" key="1">
    <citation type="journal article" date="2013" name="Genome Biol. Evol.">
        <title>Life in an arsenic-containing gold mine: genome and physiology of the autotrophic arsenite-oxidizing bacterium rhizobium sp. NT-26.</title>
        <authorList>
            <person name="Andres J."/>
            <person name="Arsene-Ploetze F."/>
            <person name="Barbe V."/>
            <person name="Brochier-Armanet C."/>
            <person name="Cleiss-Arnold J."/>
            <person name="Coppee J.Y."/>
            <person name="Dillies M.A."/>
            <person name="Geist"/>
            <person name="L"/>
            <person name="Joublin A."/>
            <person name="Koechler S."/>
            <person name="Lassalle F."/>
            <person name="Marchal M."/>
            <person name="Medigue C."/>
            <person name="Muller D."/>
            <person name="Nesme X."/>
            <person name="Plewniak F."/>
            <person name="Proux C."/>
            <person name="Ramirez-Bahena M.H."/>
            <person name="Schenowitz C."/>
            <person name="Sismeiro O."/>
            <person name="Vallenet D."/>
            <person name="Santini J.M."/>
            <person name="Bertin P.N."/>
        </authorList>
    </citation>
    <scope>NUCLEOTIDE SEQUENCE [LARGE SCALE GENOMIC DNA]</scope>
    <source>
        <strain evidence="11 12">NT-26</strain>
    </source>
</reference>
<protein>
    <recommendedName>
        <fullName evidence="9">TRAP transporter small permease protein</fullName>
    </recommendedName>
</protein>
<evidence type="ECO:0000256" key="5">
    <source>
        <dbReference type="ARBA" id="ARBA00022692"/>
    </source>
</evidence>
<dbReference type="InterPro" id="IPR007387">
    <property type="entry name" value="TRAP_DctQ"/>
</dbReference>
<feature type="transmembrane region" description="Helical" evidence="9">
    <location>
        <begin position="86"/>
        <end position="107"/>
    </location>
</feature>
<evidence type="ECO:0000313" key="12">
    <source>
        <dbReference type="Proteomes" id="UP000010792"/>
    </source>
</evidence>
<accession>L0NL74</accession>
<dbReference type="InterPro" id="IPR055348">
    <property type="entry name" value="DctQ"/>
</dbReference>
<evidence type="ECO:0000256" key="3">
    <source>
        <dbReference type="ARBA" id="ARBA00022475"/>
    </source>
</evidence>
<dbReference type="Proteomes" id="UP000010792">
    <property type="component" value="Chromosome"/>
</dbReference>
<dbReference type="GO" id="GO:0005886">
    <property type="term" value="C:plasma membrane"/>
    <property type="evidence" value="ECO:0007669"/>
    <property type="project" value="UniProtKB-SubCell"/>
</dbReference>